<feature type="region of interest" description="Disordered" evidence="2">
    <location>
        <begin position="1977"/>
        <end position="2024"/>
    </location>
</feature>
<dbReference type="CDD" id="cd02257">
    <property type="entry name" value="Peptidase_C19"/>
    <property type="match status" value="1"/>
</dbReference>
<feature type="region of interest" description="Disordered" evidence="2">
    <location>
        <begin position="92"/>
        <end position="148"/>
    </location>
</feature>
<feature type="compositionally biased region" description="Polar residues" evidence="2">
    <location>
        <begin position="657"/>
        <end position="676"/>
    </location>
</feature>
<dbReference type="InterPro" id="IPR001394">
    <property type="entry name" value="Peptidase_C19_UCH"/>
</dbReference>
<feature type="region of interest" description="Disordered" evidence="2">
    <location>
        <begin position="657"/>
        <end position="678"/>
    </location>
</feature>
<feature type="region of interest" description="Disordered" evidence="2">
    <location>
        <begin position="486"/>
        <end position="550"/>
    </location>
</feature>
<dbReference type="InterPro" id="IPR038765">
    <property type="entry name" value="Papain-like_cys_pep_sf"/>
</dbReference>
<feature type="region of interest" description="Disordered" evidence="2">
    <location>
        <begin position="1932"/>
        <end position="1951"/>
    </location>
</feature>
<dbReference type="GO" id="GO:0031647">
    <property type="term" value="P:regulation of protein stability"/>
    <property type="evidence" value="ECO:0000318"/>
    <property type="project" value="GO_Central"/>
</dbReference>
<evidence type="ECO:0000313" key="4">
    <source>
        <dbReference type="EMBL" id="GAQ79644.1"/>
    </source>
</evidence>
<dbReference type="PROSITE" id="PS50235">
    <property type="entry name" value="USP_3"/>
    <property type="match status" value="1"/>
</dbReference>
<dbReference type="PANTHER" id="PTHR24006">
    <property type="entry name" value="UBIQUITIN CARBOXYL-TERMINAL HYDROLASE"/>
    <property type="match status" value="1"/>
</dbReference>
<feature type="region of interest" description="Disordered" evidence="2">
    <location>
        <begin position="870"/>
        <end position="946"/>
    </location>
</feature>
<dbReference type="Pfam" id="PF00443">
    <property type="entry name" value="UCH"/>
    <property type="match status" value="1"/>
</dbReference>
<evidence type="ECO:0000259" key="3">
    <source>
        <dbReference type="PROSITE" id="PS50235"/>
    </source>
</evidence>
<dbReference type="GO" id="GO:0005829">
    <property type="term" value="C:cytosol"/>
    <property type="evidence" value="ECO:0000318"/>
    <property type="project" value="GO_Central"/>
</dbReference>
<dbReference type="GO" id="GO:0016579">
    <property type="term" value="P:protein deubiquitination"/>
    <property type="evidence" value="ECO:0007669"/>
    <property type="project" value="InterPro"/>
</dbReference>
<feature type="compositionally biased region" description="Basic and acidic residues" evidence="2">
    <location>
        <begin position="892"/>
        <end position="901"/>
    </location>
</feature>
<dbReference type="EMBL" id="DF236983">
    <property type="protein sequence ID" value="GAQ79644.1"/>
    <property type="molecule type" value="Genomic_DNA"/>
</dbReference>
<feature type="compositionally biased region" description="Polar residues" evidence="2">
    <location>
        <begin position="537"/>
        <end position="550"/>
    </location>
</feature>
<accession>A0A1Y1HM01</accession>
<dbReference type="InterPro" id="IPR018200">
    <property type="entry name" value="USP_CS"/>
</dbReference>
<gene>
    <name evidence="4" type="ORF">KFL_000340460</name>
</gene>
<dbReference type="PANTHER" id="PTHR24006:SF663">
    <property type="entry name" value="UBIQUITIN CARBOXYL-TERMINAL HYDROLASE 23"/>
    <property type="match status" value="1"/>
</dbReference>
<dbReference type="GO" id="GO:0004843">
    <property type="term" value="F:cysteine-type deubiquitinase activity"/>
    <property type="evidence" value="ECO:0000318"/>
    <property type="project" value="GO_Central"/>
</dbReference>
<evidence type="ECO:0000313" key="5">
    <source>
        <dbReference type="Proteomes" id="UP000054558"/>
    </source>
</evidence>
<feature type="compositionally biased region" description="Low complexity" evidence="2">
    <location>
        <begin position="333"/>
        <end position="344"/>
    </location>
</feature>
<feature type="region of interest" description="Disordered" evidence="2">
    <location>
        <begin position="300"/>
        <end position="345"/>
    </location>
</feature>
<name>A0A1Y1HM01_KLENI</name>
<feature type="compositionally biased region" description="Basic and acidic residues" evidence="2">
    <location>
        <begin position="1006"/>
        <end position="1019"/>
    </location>
</feature>
<dbReference type="InterPro" id="IPR050164">
    <property type="entry name" value="Peptidase_C19"/>
</dbReference>
<evidence type="ECO:0000256" key="2">
    <source>
        <dbReference type="SAM" id="MobiDB-lite"/>
    </source>
</evidence>
<evidence type="ECO:0000256" key="1">
    <source>
        <dbReference type="ARBA" id="ARBA00009085"/>
    </source>
</evidence>
<comment type="similarity">
    <text evidence="1">Belongs to the peptidase C19 family.</text>
</comment>
<dbReference type="GO" id="GO:0005634">
    <property type="term" value="C:nucleus"/>
    <property type="evidence" value="ECO:0000318"/>
    <property type="project" value="GO_Central"/>
</dbReference>
<dbReference type="OrthoDB" id="292964at2759"/>
<feature type="compositionally biased region" description="Low complexity" evidence="2">
    <location>
        <begin position="303"/>
        <end position="321"/>
    </location>
</feature>
<dbReference type="PROSITE" id="PS00972">
    <property type="entry name" value="USP_1"/>
    <property type="match status" value="1"/>
</dbReference>
<dbReference type="Gene3D" id="3.90.70.10">
    <property type="entry name" value="Cysteine proteinases"/>
    <property type="match status" value="2"/>
</dbReference>
<feature type="region of interest" description="Disordered" evidence="2">
    <location>
        <begin position="994"/>
        <end position="1212"/>
    </location>
</feature>
<sequence>MLIGFFLGCRLNCTISVEITIRGKHHQIPFRRDASVSEIRDALLALVDPRERPHSWFVAPGGITLCKNDTEPLKLKPLPEAITVELRHLLPGGYPRPNAGEGEASGSGRYAGRQGVSGVKPSGATSERRAGRGGWVQQSLAGGDTRSDVLSAEQECEQDENLRIAARGTPGKRRGSVDGESVISPRSRQELKRFTSWDGQVIRKNGADEARALGVQRGLPGQDDSASCFKVLGKAGTDAAGGLPHIPEAPTPMELDGLPTAKSSACNGELGALSEVEDTLSQEVSELSISRETLRRRVEPRPRLVSLSSPGPSESDQSSGQRVSRGTTEAKEAAGTSSATRAGANGWERIAHRARMGQTPGKTYAEVVASDAKMEVCYLCESGKAPLRACESNGCARRWHAACTRTLADALGSQHPFPLAVTWAGLCPVCEQLCTARACRDAARKGKAIDQTVSGGACHVAARRASGGEEIAGVSAAWRRGAPNAATRDWAGAESDTVPSGAPTQHTVGGQPWPSPLLPGDGAGPPTVAQDPMPTKSDCNGTPSAVQEGQLSQGLEEFHLANEHAQVRAPPGASLPPIGLPNLGNTCYMNSVLQALLVFGSFHRFIDQEPVGHVAIRFCTCRCLYDKCADNSHVRLPPVIGILHAEPLHDLYQQSKRPSQTFDRNNNRTPSDQCRNTSDEVKEVSSLIHVPLPTDAYVTGDAVRLEDCFIRKCKSERLTDLTCHTCHTNHAFERVMLYEDLPKCLVVHLARFYTDRLGSHKLHTNVSYPMDLDLSGCVVGARTARFKLRGAVFHKGARVTSGHYFSHVEKGGRWYECDDDRVTELLWYMAAERRESREVYTLFYEKQDGELPIPSTALQSLARQVQEGATIKDHKGLENLAGPSAGQLPRTKGQEERRSGEKVGVQSLGGRRAEPAASENGVVSAASGEVGLQATARPPDVRSRGSDCQAAQEVAGCDGREGGTGEAVLGVGHSGGEGTGVTEEHALDVGVPMADWATGAPPVERGVGDSTKEQPRDSAESQGTDKSAADCTGGASVRNGKAGPGCRKKSGKPNRRSKRRLHRTGDSQREGVPSPQRRTSGRPREQARPQRVTRRHAASGGDGDSVDIASGGERLREEDASRAGSEGADDWKQRLIEERPGLDESWGLNGGVGPGGARWTPPAASGEPWEAMAAKRVGEEARRKAQEKPPEPGSGAADDEDAAQNEYPTREKVPEDGHQAYQHAHESEGFFFLIWANSSRTPKIRWFAPDLTARISFLEPQENSNMPIFGNTACIFHSSSSTFASSGFFAILRYLCFAEMKSSTGSTLTSTTSPDILEPSEYKAGGIEGELLRWLRGGAETWASGSNARAKYEELNQNRSPTDQIDFLTILYWAAREMRSMATFQAWCRVLAASTYGGGSPTCTSVDRAADHDHTTFPLVWFAVLVSYLYETGKLKLHPFLAFGTPTSDEDKMELDGVRHVEEALGRQLVALLGSGHKLDIFLLYALVRLQVKTATAAKVAEGQHGELNWPVDGWTKSAYSAGDPARTDKDDQTRHFEGVAVMLPGRSWAEENPGTVKKNLKKMSELGRRRWSQLVTERRLRTMVPIPLPTLLLLKNIGFHRKGEYVPRTYATLTILTRRIGHREKVDVGERGGGGLVENGGTMLLLEEGGTLEADIKELLDGYECINLEELPHSVQRVMERAKEFALVPFNRPPEMQAWLEAMTGSLSSFRPWQGARPGYRGLDAQRIQAGGPHYIVTASWDASFVLMKTKKLNYEKNLKWALNKSSIFRGVSKDNGRRQVDGFRVDVQKPGGGQWPLHNIVDQFVGAMIRDRAWHANRKSTGGLNCLPPGWGPEHLERIPYNRRWIVCVEMGGVEWAWKRAVEARVTRLTLADAYAIARAPLRAVIERRHLLGGEDRPDAATVLRNRVIEPLREVVLSWHADREILTSWPSAEGSSAGGASNAAQAEERAADANAGQACPACGAAEHGQEACPGLDANVGARDSDSGGNERNVAVRGRGRGRGRPGRGRTQSRRGREQGQERRCPLCGPLCTELSEQTTGRTTAVAAKATVKEARPMPPKANSAKSWGEFSCF</sequence>
<feature type="domain" description="USP" evidence="3">
    <location>
        <begin position="578"/>
        <end position="847"/>
    </location>
</feature>
<protein>
    <recommendedName>
        <fullName evidence="3">USP domain-containing protein</fullName>
    </recommendedName>
</protein>
<dbReference type="SUPFAM" id="SSF54001">
    <property type="entry name" value="Cysteine proteinases"/>
    <property type="match status" value="1"/>
</dbReference>
<keyword evidence="5" id="KW-1185">Reference proteome</keyword>
<feature type="compositionally biased region" description="Basic residues" evidence="2">
    <location>
        <begin position="1046"/>
        <end position="1062"/>
    </location>
</feature>
<reference evidence="4 5" key="1">
    <citation type="journal article" date="2014" name="Nat. Commun.">
        <title>Klebsormidium flaccidum genome reveals primary factors for plant terrestrial adaptation.</title>
        <authorList>
            <person name="Hori K."/>
            <person name="Maruyama F."/>
            <person name="Fujisawa T."/>
            <person name="Togashi T."/>
            <person name="Yamamoto N."/>
            <person name="Seo M."/>
            <person name="Sato S."/>
            <person name="Yamada T."/>
            <person name="Mori H."/>
            <person name="Tajima N."/>
            <person name="Moriyama T."/>
            <person name="Ikeuchi M."/>
            <person name="Watanabe M."/>
            <person name="Wada H."/>
            <person name="Kobayashi K."/>
            <person name="Saito M."/>
            <person name="Masuda T."/>
            <person name="Sasaki-Sekimoto Y."/>
            <person name="Mashiguchi K."/>
            <person name="Awai K."/>
            <person name="Shimojima M."/>
            <person name="Masuda S."/>
            <person name="Iwai M."/>
            <person name="Nobusawa T."/>
            <person name="Narise T."/>
            <person name="Kondo S."/>
            <person name="Saito H."/>
            <person name="Sato R."/>
            <person name="Murakawa M."/>
            <person name="Ihara Y."/>
            <person name="Oshima-Yamada Y."/>
            <person name="Ohtaka K."/>
            <person name="Satoh M."/>
            <person name="Sonobe K."/>
            <person name="Ishii M."/>
            <person name="Ohtani R."/>
            <person name="Kanamori-Sato M."/>
            <person name="Honoki R."/>
            <person name="Miyazaki D."/>
            <person name="Mochizuki H."/>
            <person name="Umetsu J."/>
            <person name="Higashi K."/>
            <person name="Shibata D."/>
            <person name="Kamiya Y."/>
            <person name="Sato N."/>
            <person name="Nakamura Y."/>
            <person name="Tabata S."/>
            <person name="Ida S."/>
            <person name="Kurokawa K."/>
            <person name="Ohta H."/>
        </authorList>
    </citation>
    <scope>NUCLEOTIDE SEQUENCE [LARGE SCALE GENOMIC DNA]</scope>
    <source>
        <strain evidence="4 5">NIES-2285</strain>
    </source>
</reference>
<proteinExistence type="inferred from homology"/>
<dbReference type="InterPro" id="IPR028889">
    <property type="entry name" value="USP"/>
</dbReference>
<organism evidence="4 5">
    <name type="scientific">Klebsormidium nitens</name>
    <name type="common">Green alga</name>
    <name type="synonym">Ulothrix nitens</name>
    <dbReference type="NCBI Taxonomy" id="105231"/>
    <lineage>
        <taxon>Eukaryota</taxon>
        <taxon>Viridiplantae</taxon>
        <taxon>Streptophyta</taxon>
        <taxon>Klebsormidiophyceae</taxon>
        <taxon>Klebsormidiales</taxon>
        <taxon>Klebsormidiaceae</taxon>
        <taxon>Klebsormidium</taxon>
    </lineage>
</organism>
<dbReference type="STRING" id="105231.A0A1Y1HM01"/>
<dbReference type="Proteomes" id="UP000054558">
    <property type="component" value="Unassembled WGS sequence"/>
</dbReference>
<feature type="compositionally biased region" description="Low complexity" evidence="2">
    <location>
        <begin position="1933"/>
        <end position="1947"/>
    </location>
</feature>
<feature type="compositionally biased region" description="Basic and acidic residues" evidence="2">
    <location>
        <begin position="1129"/>
        <end position="1142"/>
    </location>
</feature>
<feature type="compositionally biased region" description="Basic and acidic residues" evidence="2">
    <location>
        <begin position="1176"/>
        <end position="1190"/>
    </location>
</feature>
<feature type="compositionally biased region" description="Low complexity" evidence="2">
    <location>
        <begin position="1989"/>
        <end position="1998"/>
    </location>
</feature>
<feature type="compositionally biased region" description="Basic residues" evidence="2">
    <location>
        <begin position="1999"/>
        <end position="2015"/>
    </location>
</feature>